<organismHost>
    <name type="scientific">Acanthamoeba</name>
    <dbReference type="NCBI Taxonomy" id="5754"/>
</organismHost>
<feature type="compositionally biased region" description="Basic residues" evidence="1">
    <location>
        <begin position="213"/>
        <end position="228"/>
    </location>
</feature>
<dbReference type="RefSeq" id="YP_003406853.1">
    <property type="nucleotide sequence ID" value="NC_013756.1"/>
</dbReference>
<gene>
    <name evidence="3" type="ORF">MAR_ORF106</name>
</gene>
<dbReference type="Proteomes" id="UP000029780">
    <property type="component" value="Segment"/>
</dbReference>
<evidence type="ECO:0000256" key="1">
    <source>
        <dbReference type="SAM" id="MobiDB-lite"/>
    </source>
</evidence>
<dbReference type="OrthoDB" id="39272at10239"/>
<evidence type="ECO:0000259" key="2">
    <source>
        <dbReference type="PROSITE" id="PS50181"/>
    </source>
</evidence>
<feature type="region of interest" description="Disordered" evidence="1">
    <location>
        <begin position="207"/>
        <end position="228"/>
    </location>
</feature>
<dbReference type="GeneID" id="8746343"/>
<dbReference type="InterPro" id="IPR036047">
    <property type="entry name" value="F-box-like_dom_sf"/>
</dbReference>
<evidence type="ECO:0000313" key="3">
    <source>
        <dbReference type="EMBL" id="ADB03891.1"/>
    </source>
</evidence>
<proteinExistence type="predicted"/>
<keyword evidence="4" id="KW-1185">Reference proteome</keyword>
<feature type="domain" description="F-box" evidence="2">
    <location>
        <begin position="1"/>
        <end position="44"/>
    </location>
</feature>
<dbReference type="CDD" id="cd09917">
    <property type="entry name" value="F-box_SF"/>
    <property type="match status" value="1"/>
</dbReference>
<protein>
    <submittedName>
        <fullName evidence="3">F-box containing protein</fullName>
    </submittedName>
</protein>
<dbReference type="EMBL" id="GU071086">
    <property type="protein sequence ID" value="ADB03891.1"/>
    <property type="molecule type" value="Genomic_DNA"/>
</dbReference>
<dbReference type="PROSITE" id="PS50181">
    <property type="entry name" value="FBOX"/>
    <property type="match status" value="1"/>
</dbReference>
<organism evidence="3 4">
    <name type="scientific">Marseillevirus marseillevirus</name>
    <name type="common">GBM</name>
    <dbReference type="NCBI Taxonomy" id="694581"/>
    <lineage>
        <taxon>Viruses</taxon>
        <taxon>Varidnaviria</taxon>
        <taxon>Bamfordvirae</taxon>
        <taxon>Nucleocytoviricota</taxon>
        <taxon>Megaviricetes</taxon>
        <taxon>Pimascovirales</taxon>
        <taxon>Pimascovirales incertae sedis</taxon>
        <taxon>Marseilleviridae</taxon>
        <taxon>Marseillevirus</taxon>
        <taxon>Marseillevirus massiliense</taxon>
    </lineage>
</organism>
<dbReference type="SUPFAM" id="SSF81383">
    <property type="entry name" value="F-box domain"/>
    <property type="match status" value="1"/>
</dbReference>
<sequence>MLGLPDELLFHILEFCDIKSLVLFGETCERARSFVRGENISRTLGDKFVRVDGFAQEFFRCADLEWSRTFFRGELVWFWENNGRESIMGKYKNGKRHGKWFGHCEWGDYRVCTLYCHGKELRKETKDRDGILKIEVKMGKGKYSPVFRGYYEATFSRYEGQTFLCKGKEYPIFQRKQTGTLKRPEKIGYPVFSPCCKEHRGDIPESLFDERRVSRRRRGPRKSRHKNI</sequence>
<dbReference type="Gene3D" id="1.20.1280.50">
    <property type="match status" value="1"/>
</dbReference>
<dbReference type="Pfam" id="PF00646">
    <property type="entry name" value="F-box"/>
    <property type="match status" value="1"/>
</dbReference>
<dbReference type="InterPro" id="IPR001810">
    <property type="entry name" value="F-box_dom"/>
</dbReference>
<dbReference type="SUPFAM" id="SSF82185">
    <property type="entry name" value="Histone H3 K4-specific methyltransferase SET7/9 N-terminal domain"/>
    <property type="match status" value="1"/>
</dbReference>
<name>D2XAB4_GBMV</name>
<reference evidence="3 4" key="1">
    <citation type="journal article" date="2009" name="Proc. Natl. Acad. Sci. U.S.A.">
        <title>Giant Marseillevirus highlights the role of amoebae as a melting pot in emergence of chimeric microorganisms.</title>
        <authorList>
            <person name="Boyer M."/>
            <person name="Yutin N."/>
            <person name="Pagnier I."/>
            <person name="Barrassi L."/>
            <person name="Fournous G."/>
            <person name="Espinosa L."/>
            <person name="Robert C."/>
            <person name="Azza S."/>
            <person name="Sun S."/>
            <person name="Rossmann M.G."/>
            <person name="Suzan-Monti M."/>
            <person name="La Scola B."/>
            <person name="Koonin E.V."/>
            <person name="Raoult D."/>
        </authorList>
    </citation>
    <scope>NUCLEOTIDE SEQUENCE [LARGE SCALE GENOMIC DNA]</scope>
    <source>
        <strain evidence="3 4">T19</strain>
    </source>
</reference>
<evidence type="ECO:0000313" key="4">
    <source>
        <dbReference type="Proteomes" id="UP000029780"/>
    </source>
</evidence>
<accession>D2XAB4</accession>
<dbReference type="KEGG" id="vg:8746343"/>